<evidence type="ECO:0000313" key="1">
    <source>
        <dbReference type="EMBL" id="GFG91311.1"/>
    </source>
</evidence>
<dbReference type="EMBL" id="BLKZ01000001">
    <property type="protein sequence ID" value="GFG91311.1"/>
    <property type="molecule type" value="Genomic_DNA"/>
</dbReference>
<proteinExistence type="predicted"/>
<protein>
    <submittedName>
        <fullName evidence="1">Uncharacterized protein</fullName>
    </submittedName>
</protein>
<keyword evidence="2" id="KW-1185">Reference proteome</keyword>
<organism evidence="1 2">
    <name type="scientific">Mycobacterium bourgelatii</name>
    <dbReference type="NCBI Taxonomy" id="1273442"/>
    <lineage>
        <taxon>Bacteria</taxon>
        <taxon>Bacillati</taxon>
        <taxon>Actinomycetota</taxon>
        <taxon>Actinomycetes</taxon>
        <taxon>Mycobacteriales</taxon>
        <taxon>Mycobacteriaceae</taxon>
        <taxon>Mycobacterium</taxon>
    </lineage>
</organism>
<name>A0A7I9YRL1_MYCBU</name>
<reference evidence="1 2" key="1">
    <citation type="journal article" date="2019" name="Emerg. Microbes Infect.">
        <title>Comprehensive subspecies identification of 175 nontuberculous mycobacteria species based on 7547 genomic profiles.</title>
        <authorList>
            <person name="Matsumoto Y."/>
            <person name="Kinjo T."/>
            <person name="Motooka D."/>
            <person name="Nabeya D."/>
            <person name="Jung N."/>
            <person name="Uechi K."/>
            <person name="Horii T."/>
            <person name="Iida T."/>
            <person name="Fujita J."/>
            <person name="Nakamura S."/>
        </authorList>
    </citation>
    <scope>NUCLEOTIDE SEQUENCE [LARGE SCALE GENOMIC DNA]</scope>
    <source>
        <strain evidence="1 2">JCM 30725</strain>
    </source>
</reference>
<gene>
    <name evidence="1" type="ORF">MBOU_33530</name>
</gene>
<accession>A0A7I9YRL1</accession>
<evidence type="ECO:0000313" key="2">
    <source>
        <dbReference type="Proteomes" id="UP000465360"/>
    </source>
</evidence>
<dbReference type="AlphaFoldDB" id="A0A7I9YRL1"/>
<sequence>MTTIPTTRDLAGNARGTYRELMRPTRASLKKSGGGLSVLILVCLACPSAHADATYGAGTYAVPSQLPYGVYTASVDRNDFGRACSFSTWTSDWKFLTGDSGSPTKTLVAVIQPPLVANFITHGCTPWTKAQ</sequence>
<dbReference type="Proteomes" id="UP000465360">
    <property type="component" value="Unassembled WGS sequence"/>
</dbReference>
<comment type="caution">
    <text evidence="1">The sequence shown here is derived from an EMBL/GenBank/DDBJ whole genome shotgun (WGS) entry which is preliminary data.</text>
</comment>